<dbReference type="Pfam" id="PF09384">
    <property type="entry name" value="UTP15_C"/>
    <property type="match status" value="1"/>
</dbReference>
<feature type="repeat" description="WD" evidence="8">
    <location>
        <begin position="248"/>
        <end position="289"/>
    </location>
</feature>
<keyword evidence="3" id="KW-0698">rRNA processing</keyword>
<dbReference type="InterPro" id="IPR019775">
    <property type="entry name" value="WD40_repeat_CS"/>
</dbReference>
<evidence type="ECO:0000256" key="2">
    <source>
        <dbReference type="ARBA" id="ARBA00018260"/>
    </source>
</evidence>
<evidence type="ECO:0000256" key="1">
    <source>
        <dbReference type="ARBA" id="ARBA00004604"/>
    </source>
</evidence>
<sequence>TSTITMASFKKTLTRAYQKSSTKATPDIAYWKKLEFPVTVKEFTAIDYVDVSPVDPYYIAVTSGPKIDIYHRQATQVWRTITRFQRLAYGGKFKQDGQLLLAGSEDGQVKLFNYKQKQLLRLFKGHEGPTHRVDFIPNLPQIVTFSDDKTAIVWDMSDESRICTLSGHTDFIRAGMASPASENILLSGSYDHTVKLWDTRTASSVLTVDHGAPVESLVCFPSGGVFVSAGGCEVKVWDAIAGRLLSQLSQHHKTVTCLSFASDKKRLMSGSLDRHVKIYDVETYSLVHTIDYPAPVLCMAVAPGDSTLVVGMISSGSGLMSFQHRRNPDTTTDSLSSKEKAANIRSTLSEDLRIMPEDHVVQYAANDKLAKYDIMLRKFKFSTALDAAMKKFICNKTPNVSVAVFQALIRCGGIKTAVAGRNVKSLTPLLTFLKKYIRHPAYKLVLIDVANIVIDVYSDTLDETPALVLPFTQLKDEIEAEVRLSREHISLMGAIEMFFTASNQERPQATTSIEQLTATSAVCNSDVLQALEGGSRARSAEAVLVEVS</sequence>
<keyword evidence="5" id="KW-0677">Repeat</keyword>
<evidence type="ECO:0000256" key="4">
    <source>
        <dbReference type="ARBA" id="ARBA00022574"/>
    </source>
</evidence>
<keyword evidence="11" id="KW-1185">Reference proteome</keyword>
<dbReference type="PROSITE" id="PS50082">
    <property type="entry name" value="WD_REPEATS_2"/>
    <property type="match status" value="3"/>
</dbReference>
<evidence type="ECO:0000313" key="10">
    <source>
        <dbReference type="EMBL" id="KAK8735752.1"/>
    </source>
</evidence>
<evidence type="ECO:0000256" key="7">
    <source>
        <dbReference type="ARBA" id="ARBA00045437"/>
    </source>
</evidence>
<reference evidence="10 11" key="1">
    <citation type="journal article" date="2024" name="BMC Genomics">
        <title>Genome assembly of redclaw crayfish (Cherax quadricarinatus) provides insights into its immune adaptation and hypoxia tolerance.</title>
        <authorList>
            <person name="Liu Z."/>
            <person name="Zheng J."/>
            <person name="Li H."/>
            <person name="Fang K."/>
            <person name="Wang S."/>
            <person name="He J."/>
            <person name="Zhou D."/>
            <person name="Weng S."/>
            <person name="Chi M."/>
            <person name="Gu Z."/>
            <person name="He J."/>
            <person name="Li F."/>
            <person name="Wang M."/>
        </authorList>
    </citation>
    <scope>NUCLEOTIDE SEQUENCE [LARGE SCALE GENOMIC DNA]</scope>
    <source>
        <strain evidence="10">ZL_2023a</strain>
    </source>
</reference>
<dbReference type="InterPro" id="IPR001680">
    <property type="entry name" value="WD40_rpt"/>
</dbReference>
<evidence type="ECO:0000256" key="8">
    <source>
        <dbReference type="PROSITE-ProRule" id="PRU00221"/>
    </source>
</evidence>
<dbReference type="InterPro" id="IPR020472">
    <property type="entry name" value="WD40_PAC1"/>
</dbReference>
<dbReference type="InterPro" id="IPR018983">
    <property type="entry name" value="U3_snoRNA-assocProt_15_C"/>
</dbReference>
<dbReference type="PROSITE" id="PS00678">
    <property type="entry name" value="WD_REPEATS_1"/>
    <property type="match status" value="1"/>
</dbReference>
<evidence type="ECO:0000256" key="5">
    <source>
        <dbReference type="ARBA" id="ARBA00022737"/>
    </source>
</evidence>
<dbReference type="AlphaFoldDB" id="A0AAW0WUB3"/>
<feature type="non-terminal residue" evidence="10">
    <location>
        <position position="1"/>
    </location>
</feature>
<accession>A0AAW0WUB3</accession>
<dbReference type="InterPro" id="IPR015943">
    <property type="entry name" value="WD40/YVTN_repeat-like_dom_sf"/>
</dbReference>
<feature type="repeat" description="WD" evidence="8">
    <location>
        <begin position="123"/>
        <end position="164"/>
    </location>
</feature>
<keyword evidence="6" id="KW-0539">Nucleus</keyword>
<dbReference type="GO" id="GO:0005730">
    <property type="term" value="C:nucleolus"/>
    <property type="evidence" value="ECO:0007669"/>
    <property type="project" value="UniProtKB-SubCell"/>
</dbReference>
<dbReference type="EMBL" id="JARKIK010000046">
    <property type="protein sequence ID" value="KAK8735752.1"/>
    <property type="molecule type" value="Genomic_DNA"/>
</dbReference>
<proteinExistence type="predicted"/>
<feature type="repeat" description="WD" evidence="8">
    <location>
        <begin position="165"/>
        <end position="207"/>
    </location>
</feature>
<dbReference type="SUPFAM" id="SSF50978">
    <property type="entry name" value="WD40 repeat-like"/>
    <property type="match status" value="1"/>
</dbReference>
<dbReference type="Gene3D" id="2.130.10.10">
    <property type="entry name" value="YVTN repeat-like/Quinoprotein amine dehydrogenase"/>
    <property type="match status" value="1"/>
</dbReference>
<dbReference type="Proteomes" id="UP001445076">
    <property type="component" value="Unassembled WGS sequence"/>
</dbReference>
<dbReference type="InterPro" id="IPR036322">
    <property type="entry name" value="WD40_repeat_dom_sf"/>
</dbReference>
<evidence type="ECO:0000313" key="11">
    <source>
        <dbReference type="Proteomes" id="UP001445076"/>
    </source>
</evidence>
<dbReference type="PRINTS" id="PR00320">
    <property type="entry name" value="GPROTEINBRPT"/>
</dbReference>
<comment type="function">
    <text evidence="7">Ribosome biogenesis factor. Involved in nucleolar processing of pre-18S ribosomal RNA. Required for optimal pre-ribosomal RNA transcription by RNA polymerase I. Part of the small subunit (SSU) processome, first precursor of the small eukaryotic ribosomal subunit. During the assembly of the SSU processome in the nucleolus, many ribosome biogenesis factors, an RNA chaperone and ribosomal proteins associate with the nascent pre-rRNA and work in concert to generate RNA folding, modifications, rearrangements and cleavage as well as targeted degradation of pre-ribosomal RNA by the RNA exosome.</text>
</comment>
<evidence type="ECO:0000259" key="9">
    <source>
        <dbReference type="Pfam" id="PF09384"/>
    </source>
</evidence>
<gene>
    <name evidence="10" type="ORF">OTU49_005302</name>
</gene>
<dbReference type="CDD" id="cd00200">
    <property type="entry name" value="WD40"/>
    <property type="match status" value="1"/>
</dbReference>
<dbReference type="GO" id="GO:0006364">
    <property type="term" value="P:rRNA processing"/>
    <property type="evidence" value="ECO:0007669"/>
    <property type="project" value="UniProtKB-KW"/>
</dbReference>
<keyword evidence="4 8" id="KW-0853">WD repeat</keyword>
<dbReference type="PANTHER" id="PTHR19924:SF26">
    <property type="entry name" value="U3 SMALL NUCLEOLAR RNA-ASSOCIATED PROTEIN 15 HOMOLOG"/>
    <property type="match status" value="1"/>
</dbReference>
<dbReference type="SMART" id="SM00320">
    <property type="entry name" value="WD40"/>
    <property type="match status" value="5"/>
</dbReference>
<organism evidence="10 11">
    <name type="scientific">Cherax quadricarinatus</name>
    <name type="common">Australian red claw crayfish</name>
    <dbReference type="NCBI Taxonomy" id="27406"/>
    <lineage>
        <taxon>Eukaryota</taxon>
        <taxon>Metazoa</taxon>
        <taxon>Ecdysozoa</taxon>
        <taxon>Arthropoda</taxon>
        <taxon>Crustacea</taxon>
        <taxon>Multicrustacea</taxon>
        <taxon>Malacostraca</taxon>
        <taxon>Eumalacostraca</taxon>
        <taxon>Eucarida</taxon>
        <taxon>Decapoda</taxon>
        <taxon>Pleocyemata</taxon>
        <taxon>Astacidea</taxon>
        <taxon>Parastacoidea</taxon>
        <taxon>Parastacidae</taxon>
        <taxon>Cherax</taxon>
    </lineage>
</organism>
<comment type="subcellular location">
    <subcellularLocation>
        <location evidence="1">Nucleus</location>
        <location evidence="1">Nucleolus</location>
    </subcellularLocation>
</comment>
<comment type="caution">
    <text evidence="10">The sequence shown here is derived from an EMBL/GenBank/DDBJ whole genome shotgun (WGS) entry which is preliminary data.</text>
</comment>
<evidence type="ECO:0000256" key="3">
    <source>
        <dbReference type="ARBA" id="ARBA00022552"/>
    </source>
</evidence>
<protein>
    <recommendedName>
        <fullName evidence="2">U3 small nucleolar RNA-associated protein 15 homolog</fullName>
    </recommendedName>
</protein>
<dbReference type="PANTHER" id="PTHR19924">
    <property type="entry name" value="UTP15 U3 SMALL NUCLEOLAR RNA-ASSOCIATED PROTEIN 15 FAMILY MEMBER"/>
    <property type="match status" value="1"/>
</dbReference>
<name>A0AAW0WUB3_CHEQU</name>
<dbReference type="PROSITE" id="PS50294">
    <property type="entry name" value="WD_REPEATS_REGION"/>
    <property type="match status" value="3"/>
</dbReference>
<dbReference type="GO" id="GO:0045943">
    <property type="term" value="P:positive regulation of transcription by RNA polymerase I"/>
    <property type="evidence" value="ECO:0007669"/>
    <property type="project" value="TreeGrafter"/>
</dbReference>
<feature type="domain" description="U3 small nucleolar RNA-associated protein 15 C-terminal" evidence="9">
    <location>
        <begin position="356"/>
        <end position="497"/>
    </location>
</feature>
<dbReference type="Pfam" id="PF00400">
    <property type="entry name" value="WD40"/>
    <property type="match status" value="5"/>
</dbReference>
<evidence type="ECO:0000256" key="6">
    <source>
        <dbReference type="ARBA" id="ARBA00023242"/>
    </source>
</evidence>